<accession>A0ABW3I750</accession>
<keyword evidence="1" id="KW-0732">Signal</keyword>
<evidence type="ECO:0000313" key="3">
    <source>
        <dbReference type="EMBL" id="MFD0965224.1"/>
    </source>
</evidence>
<dbReference type="InterPro" id="IPR011871">
    <property type="entry name" value="Fib_succ_major"/>
</dbReference>
<dbReference type="PROSITE" id="PS51257">
    <property type="entry name" value="PROKAR_LIPOPROTEIN"/>
    <property type="match status" value="1"/>
</dbReference>
<sequence>MKKTIQFIGLCSLLIIFSCSSNDDSDSSAQNQFTDSRDGQTYQTVKIGNQTWFAENLNYNTEDNFSTCYDDNQSNCFTYGRLYHGDTAQTICPPGWHLPSTNEWQELFDFLGGINVAHNFIAPGATQQGELINFNLLAGGQKFIAFHDLTLTGHYWTSTDAGLPNSFKNMTYKVNESVTLSGGSSASIMKSCRCVKD</sequence>
<organism evidence="3 4">
    <name type="scientific">Pseudofulvibacter geojedonensis</name>
    <dbReference type="NCBI Taxonomy" id="1123758"/>
    <lineage>
        <taxon>Bacteria</taxon>
        <taxon>Pseudomonadati</taxon>
        <taxon>Bacteroidota</taxon>
        <taxon>Flavobacteriia</taxon>
        <taxon>Flavobacteriales</taxon>
        <taxon>Flavobacteriaceae</taxon>
        <taxon>Pseudofulvibacter</taxon>
    </lineage>
</organism>
<evidence type="ECO:0000256" key="1">
    <source>
        <dbReference type="SAM" id="SignalP"/>
    </source>
</evidence>
<dbReference type="Pfam" id="PF09603">
    <property type="entry name" value="Fib_succ_major"/>
    <property type="match status" value="1"/>
</dbReference>
<feature type="signal peptide" evidence="1">
    <location>
        <begin position="1"/>
        <end position="21"/>
    </location>
</feature>
<dbReference type="NCBIfam" id="TIGR02145">
    <property type="entry name" value="Fib_succ_major"/>
    <property type="match status" value="1"/>
</dbReference>
<proteinExistence type="predicted"/>
<dbReference type="Proteomes" id="UP001596997">
    <property type="component" value="Unassembled WGS sequence"/>
</dbReference>
<evidence type="ECO:0000259" key="2">
    <source>
        <dbReference type="Pfam" id="PF09603"/>
    </source>
</evidence>
<evidence type="ECO:0000313" key="4">
    <source>
        <dbReference type="Proteomes" id="UP001596997"/>
    </source>
</evidence>
<dbReference type="RefSeq" id="WP_377717377.1">
    <property type="nucleotide sequence ID" value="NZ_JBHTJM010000011.1"/>
</dbReference>
<feature type="domain" description="Fibrobacter succinogenes major paralogous" evidence="2">
    <location>
        <begin position="45"/>
        <end position="196"/>
    </location>
</feature>
<comment type="caution">
    <text evidence="3">The sequence shown here is derived from an EMBL/GenBank/DDBJ whole genome shotgun (WGS) entry which is preliminary data.</text>
</comment>
<feature type="chain" id="PRO_5047029990" evidence="1">
    <location>
        <begin position="22"/>
        <end position="197"/>
    </location>
</feature>
<keyword evidence="4" id="KW-1185">Reference proteome</keyword>
<name>A0ABW3I750_9FLAO</name>
<reference evidence="4" key="1">
    <citation type="journal article" date="2019" name="Int. J. Syst. Evol. Microbiol.">
        <title>The Global Catalogue of Microorganisms (GCM) 10K type strain sequencing project: providing services to taxonomists for standard genome sequencing and annotation.</title>
        <authorList>
            <consortium name="The Broad Institute Genomics Platform"/>
            <consortium name="The Broad Institute Genome Sequencing Center for Infectious Disease"/>
            <person name="Wu L."/>
            <person name="Ma J."/>
        </authorList>
    </citation>
    <scope>NUCLEOTIDE SEQUENCE [LARGE SCALE GENOMIC DNA]</scope>
    <source>
        <strain evidence="4">CCUG 62114</strain>
    </source>
</reference>
<dbReference type="EMBL" id="JBHTJM010000011">
    <property type="protein sequence ID" value="MFD0965224.1"/>
    <property type="molecule type" value="Genomic_DNA"/>
</dbReference>
<gene>
    <name evidence="3" type="ORF">ACFQ1O_14500</name>
</gene>
<protein>
    <submittedName>
        <fullName evidence="3">FISUMP domain-containing protein</fullName>
    </submittedName>
</protein>